<dbReference type="InterPro" id="IPR001789">
    <property type="entry name" value="Sig_transdc_resp-reg_receiver"/>
</dbReference>
<protein>
    <recommendedName>
        <fullName evidence="10">Response regulatory domain-containing protein</fullName>
    </recommendedName>
</protein>
<dbReference type="GO" id="GO:0000160">
    <property type="term" value="P:phosphorelay signal transduction system"/>
    <property type="evidence" value="ECO:0007669"/>
    <property type="project" value="InterPro"/>
</dbReference>
<evidence type="ECO:0000259" key="7">
    <source>
        <dbReference type="PROSITE" id="PS50110"/>
    </source>
</evidence>
<dbReference type="GO" id="GO:0004553">
    <property type="term" value="F:hydrolase activity, hydrolyzing O-glycosyl compounds"/>
    <property type="evidence" value="ECO:0007669"/>
    <property type="project" value="InterPro"/>
</dbReference>
<organism evidence="8 9">
    <name type="scientific">Phytophthora kernoviae 00238/432</name>
    <dbReference type="NCBI Taxonomy" id="1284355"/>
    <lineage>
        <taxon>Eukaryota</taxon>
        <taxon>Sar</taxon>
        <taxon>Stramenopiles</taxon>
        <taxon>Oomycota</taxon>
        <taxon>Peronosporomycetes</taxon>
        <taxon>Peronosporales</taxon>
        <taxon>Peronosporaceae</taxon>
        <taxon>Phytophthora</taxon>
    </lineage>
</organism>
<feature type="domain" description="Response regulatory" evidence="7">
    <location>
        <begin position="366"/>
        <end position="481"/>
    </location>
</feature>
<comment type="similarity">
    <text evidence="1 5">Belongs to the glycosyl hydrolase 31 family.</text>
</comment>
<evidence type="ECO:0000256" key="4">
    <source>
        <dbReference type="PROSITE-ProRule" id="PRU00169"/>
    </source>
</evidence>
<gene>
    <name evidence="8" type="ORF">G195_000070</name>
</gene>
<reference evidence="8" key="2">
    <citation type="submission" date="2020-02" db="EMBL/GenBank/DDBJ databases">
        <authorList>
            <person name="Studholme D.J."/>
        </authorList>
    </citation>
    <scope>NUCLEOTIDE SEQUENCE</scope>
    <source>
        <strain evidence="8">00238/432</strain>
    </source>
</reference>
<proteinExistence type="inferred from homology"/>
<dbReference type="Gene3D" id="1.10.10.60">
    <property type="entry name" value="Homeodomain-like"/>
    <property type="match status" value="1"/>
</dbReference>
<accession>A0A8J4SXA2</accession>
<evidence type="ECO:0000313" key="9">
    <source>
        <dbReference type="Proteomes" id="UP000702964"/>
    </source>
</evidence>
<dbReference type="Gene3D" id="3.40.50.2300">
    <property type="match status" value="1"/>
</dbReference>
<evidence type="ECO:0000256" key="2">
    <source>
        <dbReference type="ARBA" id="ARBA00022801"/>
    </source>
</evidence>
<dbReference type="PROSITE" id="PS01124">
    <property type="entry name" value="HTH_ARAC_FAMILY_2"/>
    <property type="match status" value="1"/>
</dbReference>
<keyword evidence="4" id="KW-0597">Phosphoprotein</keyword>
<dbReference type="InterPro" id="IPR011006">
    <property type="entry name" value="CheY-like_superfamily"/>
</dbReference>
<evidence type="ECO:0000256" key="1">
    <source>
        <dbReference type="ARBA" id="ARBA00007806"/>
    </source>
</evidence>
<dbReference type="InterPro" id="IPR050985">
    <property type="entry name" value="Alpha-glycosidase_related"/>
</dbReference>
<feature type="modified residue" description="4-aspartylphosphate" evidence="4">
    <location>
        <position position="416"/>
    </location>
</feature>
<keyword evidence="2 5" id="KW-0378">Hydrolase</keyword>
<dbReference type="Proteomes" id="UP000702964">
    <property type="component" value="Unassembled WGS sequence"/>
</dbReference>
<evidence type="ECO:0000256" key="3">
    <source>
        <dbReference type="ARBA" id="ARBA00023295"/>
    </source>
</evidence>
<dbReference type="CDD" id="cd17536">
    <property type="entry name" value="REC_YesN-like"/>
    <property type="match status" value="1"/>
</dbReference>
<dbReference type="Pfam" id="PF01055">
    <property type="entry name" value="Glyco_hydro_31_2nd"/>
    <property type="match status" value="1"/>
</dbReference>
<reference evidence="8" key="1">
    <citation type="journal article" date="2015" name="Genom Data">
        <title>Draft genome sequences of Phytophthora kernoviae and Phytophthora ramorum lineage EU2 from Scotland.</title>
        <authorList>
            <person name="Sambles C."/>
            <person name="Schlenzig A."/>
            <person name="O'Neill P."/>
            <person name="Grant M."/>
            <person name="Studholme D.J."/>
        </authorList>
    </citation>
    <scope>NUCLEOTIDE SEQUENCE</scope>
    <source>
        <strain evidence="8">00238/432</strain>
    </source>
</reference>
<dbReference type="SUPFAM" id="SSF51445">
    <property type="entry name" value="(Trans)glycosidases"/>
    <property type="match status" value="1"/>
</dbReference>
<dbReference type="InterPro" id="IPR017853">
    <property type="entry name" value="GH"/>
</dbReference>
<dbReference type="PROSITE" id="PS50110">
    <property type="entry name" value="RESPONSE_REGULATORY"/>
    <property type="match status" value="1"/>
</dbReference>
<keyword evidence="3 5" id="KW-0326">Glycosidase</keyword>
<evidence type="ECO:0000259" key="6">
    <source>
        <dbReference type="PROSITE" id="PS01124"/>
    </source>
</evidence>
<comment type="caution">
    <text evidence="8">The sequence shown here is derived from an EMBL/GenBank/DDBJ whole genome shotgun (WGS) entry which is preliminary data.</text>
</comment>
<dbReference type="GO" id="GO:0003700">
    <property type="term" value="F:DNA-binding transcription factor activity"/>
    <property type="evidence" value="ECO:0007669"/>
    <property type="project" value="InterPro"/>
</dbReference>
<dbReference type="InterPro" id="IPR000322">
    <property type="entry name" value="Glyco_hydro_31_TIM"/>
</dbReference>
<dbReference type="GO" id="GO:0043565">
    <property type="term" value="F:sequence-specific DNA binding"/>
    <property type="evidence" value="ECO:0007669"/>
    <property type="project" value="InterPro"/>
</dbReference>
<dbReference type="GO" id="GO:0005975">
    <property type="term" value="P:carbohydrate metabolic process"/>
    <property type="evidence" value="ECO:0007669"/>
    <property type="project" value="InterPro"/>
</dbReference>
<dbReference type="CDD" id="cd06592">
    <property type="entry name" value="GH31_NET37"/>
    <property type="match status" value="1"/>
</dbReference>
<dbReference type="PANTHER" id="PTHR43053:SF4">
    <property type="entry name" value="MYOGENESIS-REGULATING GLYCOSIDASE"/>
    <property type="match status" value="1"/>
</dbReference>
<dbReference type="EMBL" id="AOFI03000001">
    <property type="protein sequence ID" value="KAF4326223.1"/>
    <property type="molecule type" value="Genomic_DNA"/>
</dbReference>
<evidence type="ECO:0008006" key="10">
    <source>
        <dbReference type="Google" id="ProtNLM"/>
    </source>
</evidence>
<dbReference type="SUPFAM" id="SSF52172">
    <property type="entry name" value="CheY-like"/>
    <property type="match status" value="1"/>
</dbReference>
<dbReference type="SMART" id="SM00448">
    <property type="entry name" value="REC"/>
    <property type="match status" value="1"/>
</dbReference>
<evidence type="ECO:0000256" key="5">
    <source>
        <dbReference type="RuleBase" id="RU361185"/>
    </source>
</evidence>
<dbReference type="Gene3D" id="3.20.20.80">
    <property type="entry name" value="Glycosidases"/>
    <property type="match status" value="1"/>
</dbReference>
<feature type="domain" description="HTH araC/xylS-type" evidence="6">
    <location>
        <begin position="806"/>
        <end position="851"/>
    </location>
</feature>
<dbReference type="InterPro" id="IPR018060">
    <property type="entry name" value="HTH_AraC"/>
</dbReference>
<name>A0A8J4SXA2_9STRA</name>
<sequence>MNNISITRLPGEYWWGGVINDGSSMPFGKTAYTRDLRMTDDNQASPLLLSNKGRYIWSEEPFAFHVDENGLSVFDFAGEVVVEEELNTLQGAYRHAAGTHFPPSQQVPDALVFTAPQYCTWVEMFYNPTQEKIIRYAESILANGLPPGVLIIDDNWMMDYGLWDFDKHRFPNPREMIDTLHGMGFKVMLWMCPYVSPDCTMFKELRAADLLLKGVDTAPLIRHWWNGYSAVVDYTKEEGAAWFKRQMDRLITDYGVDGFKLDAGEPILPGGADTTQPVEWTRPLRLLEDCEAYANLGVGYSLVELRMCWKLGGQGLIQRQRDKTHTWDATGLSGLIPNAIAQGLLGYAFNCPDMIGGGMDGDINSPEFHFDSELFVSLERTMPWEALGIGKVHKAFSGEEALEHCKSYPVDIIITDIRMPGISGLELIEHIKKYDKHFKSILLSGYSEWDYAQEAIRQQVDGYLLKPVDQRELADMLRQLTEVLRLEWDERGKQEKAMSMLSEHMPLFREKLLIDLLQGRKLPPKLLEEKMAYYRLPFCPSDETAICLLRIESSAEESNWMDQSLLSSAVANIAEETFSELFHVWHGRDAYEHEVFVLKVREESWLARETEPEVHRQRSLEHLAARLQQHVRHFLKSSISIVVSHWQVMAHGLRETYQDSLAILTRHLGGETDLLIRLQDALVPEKPYRVHSLYESPTMIQLFEIYQWEAIAAKWDAIFLEVTNKRMDSRETLLELYYHAMGAFSFFAHKNGLSLLEILPPELDKAAETNRFRHMHQLQHWIMSTLEQLREMTKSEWNNEQVALIRKVQQFITAHLADATLQTAADHVGLHPAYLSALFKNKASENISEYL</sequence>
<dbReference type="Pfam" id="PF00072">
    <property type="entry name" value="Response_reg"/>
    <property type="match status" value="1"/>
</dbReference>
<evidence type="ECO:0000313" key="8">
    <source>
        <dbReference type="EMBL" id="KAF4326223.1"/>
    </source>
</evidence>
<dbReference type="AlphaFoldDB" id="A0A8J4SXA2"/>
<dbReference type="PANTHER" id="PTHR43053">
    <property type="entry name" value="GLYCOSIDASE FAMILY 31"/>
    <property type="match status" value="1"/>
</dbReference>